<reference evidence="2" key="2">
    <citation type="submission" date="2022-01" db="EMBL/GenBank/DDBJ databases">
        <authorList>
            <person name="Yamashiro T."/>
            <person name="Shiraishi A."/>
            <person name="Satake H."/>
            <person name="Nakayama K."/>
        </authorList>
    </citation>
    <scope>NUCLEOTIDE SEQUENCE</scope>
</reference>
<reference evidence="2" key="1">
    <citation type="journal article" date="2022" name="Int. J. Mol. Sci.">
        <title>Draft Genome of Tanacetum Coccineum: Genomic Comparison of Closely Related Tanacetum-Family Plants.</title>
        <authorList>
            <person name="Yamashiro T."/>
            <person name="Shiraishi A."/>
            <person name="Nakayama K."/>
            <person name="Satake H."/>
        </authorList>
    </citation>
    <scope>NUCLEOTIDE SEQUENCE</scope>
</reference>
<feature type="region of interest" description="Disordered" evidence="1">
    <location>
        <begin position="307"/>
        <end position="393"/>
    </location>
</feature>
<dbReference type="Proteomes" id="UP001151760">
    <property type="component" value="Unassembled WGS sequence"/>
</dbReference>
<feature type="compositionally biased region" description="Polar residues" evidence="1">
    <location>
        <begin position="310"/>
        <end position="319"/>
    </location>
</feature>
<name>A0ABQ5G379_9ASTR</name>
<dbReference type="PANTHER" id="PTHR31099:SF41">
    <property type="entry name" value="TRANSPOSASE (PUTATIVE), GYPSY TYPE-RELATED"/>
    <property type="match status" value="1"/>
</dbReference>
<comment type="caution">
    <text evidence="2">The sequence shown here is derived from an EMBL/GenBank/DDBJ whole genome shotgun (WGS) entry which is preliminary data.</text>
</comment>
<dbReference type="PANTHER" id="PTHR31099">
    <property type="entry name" value="OS06G0165300 PROTEIN"/>
    <property type="match status" value="1"/>
</dbReference>
<feature type="non-terminal residue" evidence="2">
    <location>
        <position position="543"/>
    </location>
</feature>
<accession>A0ABQ5G379</accession>
<evidence type="ECO:0008006" key="4">
    <source>
        <dbReference type="Google" id="ProtNLM"/>
    </source>
</evidence>
<dbReference type="EMBL" id="BQNB010017995">
    <property type="protein sequence ID" value="GJT69514.1"/>
    <property type="molecule type" value="Genomic_DNA"/>
</dbReference>
<proteinExistence type="predicted"/>
<evidence type="ECO:0000313" key="3">
    <source>
        <dbReference type="Proteomes" id="UP001151760"/>
    </source>
</evidence>
<evidence type="ECO:0000256" key="1">
    <source>
        <dbReference type="SAM" id="MobiDB-lite"/>
    </source>
</evidence>
<evidence type="ECO:0000313" key="2">
    <source>
        <dbReference type="EMBL" id="GJT69514.1"/>
    </source>
</evidence>
<sequence length="543" mass="61384">MGRDTITLEQAVSIISQEYLQLFCSDYFIPESLHPELPGPEDAIVNFPEGKIGVYCKFFEFANYRIPITQFLFDLLGHYQIHLSQLSVIGAAKVSQFEINCRVLNVIPTVGLFRVFYIPSYQSGWMSFAKRPGKDTPQCYVKPLDSLKNWNNRFFWVDERVFPTPVAWRSSAPRDNKPTADSYSEADVATLNTHRTSFGQQPEDLLCLVGISRNYFFPEDQYPVFLFDNDQVMDLFGLIKNPNPKVKVGMRPCAAHEVPLLQATASRVVNMEEAPTISTSTGTPSAMEKSPLDFADEDVQTDVVGEHQTDNPVSTTVPQQEHPAAESAATEVPPETNLEQEVLTMGPPVNKRRRKRDRGETGSNAPSKVLRTERAAVEDEDTEKSSSFTSMGGPPNDIYQLSWGITNSCRLDNPLVCQELVDHIIPPGCFSEMRHLPSEDFLSQYNINMARQVALGSQLRLRFEQESKLLKKSVAKVGRREKKIKIQDDKIRNLESLIEAESYMKRVAETKNEMLTKELEDLHAHFSKLQVDSEQLTHQVATL</sequence>
<organism evidence="2 3">
    <name type="scientific">Tanacetum coccineum</name>
    <dbReference type="NCBI Taxonomy" id="301880"/>
    <lineage>
        <taxon>Eukaryota</taxon>
        <taxon>Viridiplantae</taxon>
        <taxon>Streptophyta</taxon>
        <taxon>Embryophyta</taxon>
        <taxon>Tracheophyta</taxon>
        <taxon>Spermatophyta</taxon>
        <taxon>Magnoliopsida</taxon>
        <taxon>eudicotyledons</taxon>
        <taxon>Gunneridae</taxon>
        <taxon>Pentapetalae</taxon>
        <taxon>asterids</taxon>
        <taxon>campanulids</taxon>
        <taxon>Asterales</taxon>
        <taxon>Asteraceae</taxon>
        <taxon>Asteroideae</taxon>
        <taxon>Anthemideae</taxon>
        <taxon>Anthemidinae</taxon>
        <taxon>Tanacetum</taxon>
    </lineage>
</organism>
<gene>
    <name evidence="2" type="ORF">Tco_1028800</name>
</gene>
<protein>
    <recommendedName>
        <fullName evidence="4">Transposase (Putative), gypsy type</fullName>
    </recommendedName>
</protein>
<keyword evidence="3" id="KW-1185">Reference proteome</keyword>